<comment type="catalytic activity">
    <reaction evidence="1">
        <text>ATP + protein L-histidine = ADP + protein N-phospho-L-histidine.</text>
        <dbReference type="EC" id="2.7.13.3"/>
    </reaction>
</comment>
<dbReference type="InterPro" id="IPR036890">
    <property type="entry name" value="HATPase_C_sf"/>
</dbReference>
<comment type="subcellular location">
    <subcellularLocation>
        <location evidence="2">Membrane</location>
    </subcellularLocation>
</comment>
<dbReference type="KEGG" id="bha:BH3425"/>
<evidence type="ECO:0000256" key="7">
    <source>
        <dbReference type="ARBA" id="ARBA00022777"/>
    </source>
</evidence>
<dbReference type="CDD" id="cd00082">
    <property type="entry name" value="HisKA"/>
    <property type="match status" value="1"/>
</dbReference>
<dbReference type="InterPro" id="IPR003594">
    <property type="entry name" value="HATPase_dom"/>
</dbReference>
<dbReference type="PANTHER" id="PTHR45453">
    <property type="entry name" value="PHOSPHATE REGULON SENSOR PROTEIN PHOR"/>
    <property type="match status" value="1"/>
</dbReference>
<keyword evidence="6" id="KW-0547">Nucleotide-binding</keyword>
<dbReference type="Proteomes" id="UP000001258">
    <property type="component" value="Chromosome"/>
</dbReference>
<dbReference type="RefSeq" id="WP_010899563.1">
    <property type="nucleotide sequence ID" value="NC_002570.2"/>
</dbReference>
<feature type="transmembrane region" description="Helical" evidence="10">
    <location>
        <begin position="249"/>
        <end position="271"/>
    </location>
</feature>
<dbReference type="STRING" id="272558.gene:10729338"/>
<dbReference type="InterPro" id="IPR036097">
    <property type="entry name" value="HisK_dim/P_sf"/>
</dbReference>
<evidence type="ECO:0000256" key="3">
    <source>
        <dbReference type="ARBA" id="ARBA00012438"/>
    </source>
</evidence>
<dbReference type="Pfam" id="PF00512">
    <property type="entry name" value="HisKA"/>
    <property type="match status" value="1"/>
</dbReference>
<protein>
    <recommendedName>
        <fullName evidence="3">histidine kinase</fullName>
        <ecNumber evidence="3">2.7.13.3</ecNumber>
    </recommendedName>
</protein>
<dbReference type="GO" id="GO:0000155">
    <property type="term" value="F:phosphorelay sensor kinase activity"/>
    <property type="evidence" value="ECO:0007669"/>
    <property type="project" value="InterPro"/>
</dbReference>
<dbReference type="eggNOG" id="COG2205">
    <property type="taxonomic scope" value="Bacteria"/>
</dbReference>
<evidence type="ECO:0000256" key="5">
    <source>
        <dbReference type="ARBA" id="ARBA00022679"/>
    </source>
</evidence>
<evidence type="ECO:0000313" key="12">
    <source>
        <dbReference type="EMBL" id="BAB07144.1"/>
    </source>
</evidence>
<dbReference type="EMBL" id="BA000004">
    <property type="protein sequence ID" value="BAB07144.1"/>
    <property type="molecule type" value="Genomic_DNA"/>
</dbReference>
<dbReference type="SUPFAM" id="SSF47384">
    <property type="entry name" value="Homodimeric domain of signal transducing histidine kinase"/>
    <property type="match status" value="1"/>
</dbReference>
<proteinExistence type="predicted"/>
<keyword evidence="9" id="KW-0902">Two-component regulatory system</keyword>
<feature type="transmembrane region" description="Helical" evidence="10">
    <location>
        <begin position="12"/>
        <end position="35"/>
    </location>
</feature>
<keyword evidence="7 12" id="KW-0418">Kinase</keyword>
<dbReference type="Pfam" id="PF02518">
    <property type="entry name" value="HATPase_c"/>
    <property type="match status" value="1"/>
</dbReference>
<accession>Q9K7D9</accession>
<dbReference type="SUPFAM" id="SSF55874">
    <property type="entry name" value="ATPase domain of HSP90 chaperone/DNA topoisomerase II/histidine kinase"/>
    <property type="match status" value="1"/>
</dbReference>
<evidence type="ECO:0000256" key="10">
    <source>
        <dbReference type="SAM" id="Phobius"/>
    </source>
</evidence>
<dbReference type="InterPro" id="IPR003661">
    <property type="entry name" value="HisK_dim/P_dom"/>
</dbReference>
<dbReference type="OrthoDB" id="368131at2"/>
<dbReference type="SMART" id="SM00387">
    <property type="entry name" value="HATPase_c"/>
    <property type="match status" value="1"/>
</dbReference>
<dbReference type="GO" id="GO:0016036">
    <property type="term" value="P:cellular response to phosphate starvation"/>
    <property type="evidence" value="ECO:0007669"/>
    <property type="project" value="TreeGrafter"/>
</dbReference>
<evidence type="ECO:0000256" key="8">
    <source>
        <dbReference type="ARBA" id="ARBA00022840"/>
    </source>
</evidence>
<evidence type="ECO:0000259" key="11">
    <source>
        <dbReference type="PROSITE" id="PS50109"/>
    </source>
</evidence>
<reference evidence="12 13" key="1">
    <citation type="journal article" date="2000" name="Nucleic Acids Res.">
        <title>Complete genome sequence of the alkaliphilic bacterium Bacillus halodurans and genomic sequence comparison with Bacillus subtilis.</title>
        <authorList>
            <person name="Takami H."/>
            <person name="Nakasone K."/>
            <person name="Takaki Y."/>
            <person name="Maeno G."/>
            <person name="Sasaki R."/>
            <person name="Masui N."/>
            <person name="Fuji F."/>
            <person name="Hirama C."/>
            <person name="Nakamura Y."/>
            <person name="Ogasawara N."/>
            <person name="Kuhara S."/>
            <person name="Horikoshi K."/>
        </authorList>
    </citation>
    <scope>NUCLEOTIDE SEQUENCE [LARGE SCALE GENOMIC DNA]</scope>
    <source>
        <strain evidence="13">ATCC BAA-125 / DSM 18197 / FERM 7344 / JCM 9153 / C-125</strain>
    </source>
</reference>
<sequence>MSSIKRRIALQFSFQFIVFCLIGMITFCIVIFLILDILTKEELKRNFTVGALDLIVTETVILDGEISFNSLWEQELENHHMWLQILDEKGTVIYTVNGEDDLPSKYTFTELLQIEERQQYKDYFITRQLDSSYDTPYLFLLGFKNDHQELLHDWRTLYNDQGLVGEAYVQEVESQLSKLRGSLIIFNEVGDVMQTLGQAIHERVDPVPILARKIEPGSEALSIDRDEVTDYTWVLTTARDTNPSASSSYIQVVIITLSVVGAFVLLLGVAFTSWHAFRYGQPLLLFVGWLEKLEAGNYDDLLMEQEKQKILNHRGKVRMRYRLYEAVITAFYSVAQKLKHSENEKKRLEKVREEWLAAMSHDLRTPLSSIQGYGQLLESGQYQWSEEELQEMGEVISEKGAYMLQLIKDFSLTFELKNRDFTHTFTKVDLADLAERTVLKFRHDATLKEAVFAFEIKGEKPTHLYGNSRFLERLLDNLLINAINHNPVGTHIIVSVEQRLDQLRLCIVDNGVGMDEETRANLFERYYRGTNTEEKTDGSGLGMSIAKAIVDVHKGTIDVQSSHQNGTKITIHFPLDSQDVSETDRVS</sequence>
<name>Q9K7D9_HALH5</name>
<dbReference type="PIR" id="A84078">
    <property type="entry name" value="A84078"/>
</dbReference>
<evidence type="ECO:0000313" key="13">
    <source>
        <dbReference type="Proteomes" id="UP000001258"/>
    </source>
</evidence>
<dbReference type="GO" id="GO:0005524">
    <property type="term" value="F:ATP binding"/>
    <property type="evidence" value="ECO:0007669"/>
    <property type="project" value="UniProtKB-KW"/>
</dbReference>
<keyword evidence="10" id="KW-0472">Membrane</keyword>
<dbReference type="HOGENOM" id="CLU_000445_89_26_9"/>
<dbReference type="PROSITE" id="PS50109">
    <property type="entry name" value="HIS_KIN"/>
    <property type="match status" value="1"/>
</dbReference>
<evidence type="ECO:0000256" key="6">
    <source>
        <dbReference type="ARBA" id="ARBA00022741"/>
    </source>
</evidence>
<evidence type="ECO:0000256" key="2">
    <source>
        <dbReference type="ARBA" id="ARBA00004370"/>
    </source>
</evidence>
<evidence type="ECO:0000256" key="4">
    <source>
        <dbReference type="ARBA" id="ARBA00022553"/>
    </source>
</evidence>
<keyword evidence="4" id="KW-0597">Phosphoprotein</keyword>
<dbReference type="AlphaFoldDB" id="Q9K7D9"/>
<dbReference type="EC" id="2.7.13.3" evidence="3"/>
<gene>
    <name evidence="12" type="ordered locus">BH3425</name>
</gene>
<dbReference type="PRINTS" id="PR00344">
    <property type="entry name" value="BCTRLSENSOR"/>
</dbReference>
<keyword evidence="5" id="KW-0808">Transferase</keyword>
<dbReference type="InterPro" id="IPR050351">
    <property type="entry name" value="BphY/WalK/GraS-like"/>
</dbReference>
<dbReference type="Gene3D" id="1.10.287.130">
    <property type="match status" value="1"/>
</dbReference>
<dbReference type="InterPro" id="IPR004358">
    <property type="entry name" value="Sig_transdc_His_kin-like_C"/>
</dbReference>
<dbReference type="Gene3D" id="3.30.565.10">
    <property type="entry name" value="Histidine kinase-like ATPase, C-terminal domain"/>
    <property type="match status" value="1"/>
</dbReference>
<feature type="domain" description="Histidine kinase" evidence="11">
    <location>
        <begin position="358"/>
        <end position="577"/>
    </location>
</feature>
<keyword evidence="10" id="KW-0812">Transmembrane</keyword>
<organism evidence="12 13">
    <name type="scientific">Halalkalibacterium halodurans (strain ATCC BAA-125 / DSM 18197 / FERM 7344 / JCM 9153 / C-125)</name>
    <name type="common">Bacillus halodurans</name>
    <dbReference type="NCBI Taxonomy" id="272558"/>
    <lineage>
        <taxon>Bacteria</taxon>
        <taxon>Bacillati</taxon>
        <taxon>Bacillota</taxon>
        <taxon>Bacilli</taxon>
        <taxon>Bacillales</taxon>
        <taxon>Bacillaceae</taxon>
        <taxon>Halalkalibacterium (ex Joshi et al. 2022)</taxon>
    </lineage>
</organism>
<keyword evidence="8" id="KW-0067">ATP-binding</keyword>
<dbReference type="GO" id="GO:0004721">
    <property type="term" value="F:phosphoprotein phosphatase activity"/>
    <property type="evidence" value="ECO:0007669"/>
    <property type="project" value="TreeGrafter"/>
</dbReference>
<dbReference type="SMART" id="SM00388">
    <property type="entry name" value="HisKA"/>
    <property type="match status" value="1"/>
</dbReference>
<keyword evidence="13" id="KW-1185">Reference proteome</keyword>
<dbReference type="GO" id="GO:0005886">
    <property type="term" value="C:plasma membrane"/>
    <property type="evidence" value="ECO:0007669"/>
    <property type="project" value="TreeGrafter"/>
</dbReference>
<dbReference type="InterPro" id="IPR005467">
    <property type="entry name" value="His_kinase_dom"/>
</dbReference>
<dbReference type="PANTHER" id="PTHR45453:SF1">
    <property type="entry name" value="PHOSPHATE REGULON SENSOR PROTEIN PHOR"/>
    <property type="match status" value="1"/>
</dbReference>
<evidence type="ECO:0000256" key="1">
    <source>
        <dbReference type="ARBA" id="ARBA00000085"/>
    </source>
</evidence>
<keyword evidence="10" id="KW-1133">Transmembrane helix</keyword>
<evidence type="ECO:0000256" key="9">
    <source>
        <dbReference type="ARBA" id="ARBA00023012"/>
    </source>
</evidence>
<dbReference type="CDD" id="cd00075">
    <property type="entry name" value="HATPase"/>
    <property type="match status" value="1"/>
</dbReference>